<dbReference type="RefSeq" id="WP_010737578.1">
    <property type="nucleotide sequence ID" value="NZ_AP027299.1"/>
</dbReference>
<comment type="caution">
    <text evidence="8">The sequence shown here is derived from an EMBL/GenBank/DDBJ whole genome shotgun (WGS) entry which is preliminary data.</text>
</comment>
<dbReference type="EMBL" id="LESJ01000003">
    <property type="protein sequence ID" value="RBT69716.1"/>
    <property type="molecule type" value="Genomic_DNA"/>
</dbReference>
<feature type="transmembrane region" description="Helical" evidence="6">
    <location>
        <begin position="162"/>
        <end position="181"/>
    </location>
</feature>
<dbReference type="Pfam" id="PF01943">
    <property type="entry name" value="Polysacc_synt"/>
    <property type="match status" value="1"/>
</dbReference>
<evidence type="ECO:0000256" key="6">
    <source>
        <dbReference type="SAM" id="Phobius"/>
    </source>
</evidence>
<dbReference type="GO" id="GO:0005886">
    <property type="term" value="C:plasma membrane"/>
    <property type="evidence" value="ECO:0007669"/>
    <property type="project" value="UniProtKB-SubCell"/>
</dbReference>
<dbReference type="Proteomes" id="UP000253498">
    <property type="component" value="Unassembled WGS sequence"/>
</dbReference>
<feature type="transmembrane region" description="Helical" evidence="6">
    <location>
        <begin position="127"/>
        <end position="150"/>
    </location>
</feature>
<feature type="transmembrane region" description="Helical" evidence="6">
    <location>
        <begin position="51"/>
        <end position="70"/>
    </location>
</feature>
<sequence length="537" mass="59779">MNKKLMQGTFWLTFANLLCKVLGVVYLIPWLSMMGNNQEGMLATTLYNVGYLPYGLFLMLGTVGFPNAIAKKVAVATKENDEQGCRTIFRSTINIMFVIGIISAVLMYLFAPMLAGISPIANVNNGILAIRSLCPSLIAIPVLSAMRGYFQGKNNLRPYGTSLIIEQAVRVLVILAGTFYLRVLTDGTILEAVLISTVASFFGGLAAIIHMYFVGIKNDYFKLKDFLISSRYFKHENRAESVSIIRETLPFIFVGSVITIVQMIDQVTMKPLLHFFRPEITNQQLEFLFSRASVNPNKLTLILISMVGTVAISSLPILSTLRKKDRLQIEKTVGDSFSIAVLILLPSLAGMSLLAGPLYTLFFGYDPDSVGYFQFALLASLFFSLFTILSTMLQSLSHHMIAIRLTVEAIILKIVFQVIGLALFGGYGMSFSNTMAFAIVFIRGYFYMCKEYRIAPLAKIRFFFLKTFRSTLLMLVLCSIVFILLNLQLTMTSKAHAVVYCVGLGGIGGLTFLFAQFGRNGLQLLKNFQHRHHSTKN</sequence>
<evidence type="ECO:0000256" key="2">
    <source>
        <dbReference type="ARBA" id="ARBA00022475"/>
    </source>
</evidence>
<dbReference type="GeneID" id="56787537"/>
<evidence type="ECO:0000313" key="7">
    <source>
        <dbReference type="EMBL" id="RBT69716.1"/>
    </source>
</evidence>
<evidence type="ECO:0000256" key="1">
    <source>
        <dbReference type="ARBA" id="ARBA00004651"/>
    </source>
</evidence>
<evidence type="ECO:0000313" key="9">
    <source>
        <dbReference type="Proteomes" id="UP000253498"/>
    </source>
</evidence>
<feature type="transmembrane region" description="Helical" evidence="6">
    <location>
        <begin position="193"/>
        <end position="214"/>
    </location>
</feature>
<feature type="transmembrane region" description="Helical" evidence="6">
    <location>
        <begin position="91"/>
        <end position="115"/>
    </location>
</feature>
<feature type="transmembrane region" description="Helical" evidence="6">
    <location>
        <begin position="339"/>
        <end position="365"/>
    </location>
</feature>
<dbReference type="CDD" id="cd13124">
    <property type="entry name" value="MATE_SpoVB_like"/>
    <property type="match status" value="1"/>
</dbReference>
<dbReference type="AlphaFoldDB" id="A0A2U2P634"/>
<dbReference type="Proteomes" id="UP000352698">
    <property type="component" value="Unassembled WGS sequence"/>
</dbReference>
<name>A0A2U2P634_ENTHR</name>
<dbReference type="InterPro" id="IPR002797">
    <property type="entry name" value="Polysacc_synth"/>
</dbReference>
<feature type="transmembrane region" description="Helical" evidence="6">
    <location>
        <begin position="371"/>
        <end position="393"/>
    </location>
</feature>
<dbReference type="PANTHER" id="PTHR30250">
    <property type="entry name" value="PST FAMILY PREDICTED COLANIC ACID TRANSPORTER"/>
    <property type="match status" value="1"/>
</dbReference>
<keyword evidence="2" id="KW-1003">Cell membrane</keyword>
<feature type="transmembrane region" description="Helical" evidence="6">
    <location>
        <begin position="244"/>
        <end position="264"/>
    </location>
</feature>
<feature type="transmembrane region" description="Helical" evidence="6">
    <location>
        <begin position="299"/>
        <end position="318"/>
    </location>
</feature>
<feature type="transmembrane region" description="Helical" evidence="6">
    <location>
        <begin position="405"/>
        <end position="424"/>
    </location>
</feature>
<protein>
    <submittedName>
        <fullName evidence="8">Polysaccharide biosynthesis family protein</fullName>
    </submittedName>
</protein>
<reference evidence="8 10" key="2">
    <citation type="submission" date="2019-05" db="EMBL/GenBank/DDBJ databases">
        <authorList>
            <consortium name="Pathogen Informatics"/>
        </authorList>
    </citation>
    <scope>NUCLEOTIDE SEQUENCE [LARGE SCALE GENOMIC DNA]</scope>
    <source>
        <strain evidence="8 10">NCTC12204</strain>
    </source>
</reference>
<gene>
    <name evidence="8" type="primary">ytgP_1</name>
    <name evidence="7" type="ORF">EB03_00763</name>
    <name evidence="8" type="ORF">NCTC12204_01417</name>
</gene>
<accession>A0A2U2P634</accession>
<feature type="transmembrane region" description="Helical" evidence="6">
    <location>
        <begin position="470"/>
        <end position="491"/>
    </location>
</feature>
<proteinExistence type="predicted"/>
<reference evidence="7 9" key="1">
    <citation type="submission" date="2015-06" db="EMBL/GenBank/DDBJ databases">
        <title>The Genome Sequence of Enterococcus hirae 88EA1.</title>
        <authorList>
            <consortium name="The Broad Institute Genomics Platform"/>
            <consortium name="The Broad Institute Genome Sequencing Center for Infectious Disease"/>
            <person name="Earl A.M."/>
            <person name="Van Tyne D."/>
            <person name="Lebreton F."/>
            <person name="Saavedra J.T."/>
            <person name="Gilmore M.S."/>
            <person name="Manson McGuire A."/>
            <person name="Clock S."/>
            <person name="Crupain M."/>
            <person name="Rangan U."/>
            <person name="Young S."/>
            <person name="Abouelleil A."/>
            <person name="Cao P."/>
            <person name="Chapman S.B."/>
            <person name="Griggs A."/>
            <person name="Priest M."/>
            <person name="Shea T."/>
            <person name="Wortman J."/>
            <person name="Nusbaum C."/>
            <person name="Birren B."/>
        </authorList>
    </citation>
    <scope>NUCLEOTIDE SEQUENCE [LARGE SCALE GENOMIC DNA]</scope>
    <source>
        <strain evidence="7 9">88EA1</strain>
    </source>
</reference>
<keyword evidence="3 6" id="KW-0812">Transmembrane</keyword>
<evidence type="ECO:0000313" key="10">
    <source>
        <dbReference type="Proteomes" id="UP000352698"/>
    </source>
</evidence>
<dbReference type="EMBL" id="CABEEP010000001">
    <property type="protein sequence ID" value="VTQ64060.1"/>
    <property type="molecule type" value="Genomic_DNA"/>
</dbReference>
<keyword evidence="4 6" id="KW-1133">Transmembrane helix</keyword>
<evidence type="ECO:0000256" key="3">
    <source>
        <dbReference type="ARBA" id="ARBA00022692"/>
    </source>
</evidence>
<dbReference type="InterPro" id="IPR024923">
    <property type="entry name" value="PG_synth_SpoVB"/>
</dbReference>
<evidence type="ECO:0000256" key="4">
    <source>
        <dbReference type="ARBA" id="ARBA00022989"/>
    </source>
</evidence>
<dbReference type="InterPro" id="IPR050833">
    <property type="entry name" value="Poly_Biosynth_Transport"/>
</dbReference>
<evidence type="ECO:0000313" key="8">
    <source>
        <dbReference type="EMBL" id="VTQ64060.1"/>
    </source>
</evidence>
<comment type="subcellular location">
    <subcellularLocation>
        <location evidence="1">Cell membrane</location>
        <topology evidence="1">Multi-pass membrane protein</topology>
    </subcellularLocation>
</comment>
<feature type="transmembrane region" description="Helical" evidence="6">
    <location>
        <begin position="430"/>
        <end position="449"/>
    </location>
</feature>
<feature type="transmembrane region" description="Helical" evidence="6">
    <location>
        <begin position="497"/>
        <end position="517"/>
    </location>
</feature>
<organism evidence="8 10">
    <name type="scientific">Enterococcus hirae</name>
    <dbReference type="NCBI Taxonomy" id="1354"/>
    <lineage>
        <taxon>Bacteria</taxon>
        <taxon>Bacillati</taxon>
        <taxon>Bacillota</taxon>
        <taxon>Bacilli</taxon>
        <taxon>Lactobacillales</taxon>
        <taxon>Enterococcaceae</taxon>
        <taxon>Enterococcus</taxon>
    </lineage>
</organism>
<keyword evidence="5 6" id="KW-0472">Membrane</keyword>
<evidence type="ECO:0000256" key="5">
    <source>
        <dbReference type="ARBA" id="ARBA00023136"/>
    </source>
</evidence>
<feature type="transmembrane region" description="Helical" evidence="6">
    <location>
        <begin position="12"/>
        <end position="31"/>
    </location>
</feature>
<dbReference type="PANTHER" id="PTHR30250:SF21">
    <property type="entry name" value="LIPID II FLIPPASE MURJ"/>
    <property type="match status" value="1"/>
</dbReference>